<dbReference type="AlphaFoldDB" id="A0AAQ3MV20"/>
<sequence>MPSSIFQILADPSVEVEARNSESKLKSISRTDLCASGSSKITPILGHSIILRCPSNPPAANLDPSTLKLMHFWGPITCRGVSSLANNFMFVSRPYSSNNLQAIEK</sequence>
<name>A0AAQ3MV20_VIGMU</name>
<gene>
    <name evidence="1" type="ORF">V8G54_029832</name>
</gene>
<dbReference type="EMBL" id="CP144692">
    <property type="protein sequence ID" value="WVY97681.1"/>
    <property type="molecule type" value="Genomic_DNA"/>
</dbReference>
<proteinExistence type="predicted"/>
<accession>A0AAQ3MV20</accession>
<organism evidence="1 2">
    <name type="scientific">Vigna mungo</name>
    <name type="common">Black gram</name>
    <name type="synonym">Phaseolus mungo</name>
    <dbReference type="NCBI Taxonomy" id="3915"/>
    <lineage>
        <taxon>Eukaryota</taxon>
        <taxon>Viridiplantae</taxon>
        <taxon>Streptophyta</taxon>
        <taxon>Embryophyta</taxon>
        <taxon>Tracheophyta</taxon>
        <taxon>Spermatophyta</taxon>
        <taxon>Magnoliopsida</taxon>
        <taxon>eudicotyledons</taxon>
        <taxon>Gunneridae</taxon>
        <taxon>Pentapetalae</taxon>
        <taxon>rosids</taxon>
        <taxon>fabids</taxon>
        <taxon>Fabales</taxon>
        <taxon>Fabaceae</taxon>
        <taxon>Papilionoideae</taxon>
        <taxon>50 kb inversion clade</taxon>
        <taxon>NPAAA clade</taxon>
        <taxon>indigoferoid/millettioid clade</taxon>
        <taxon>Phaseoleae</taxon>
        <taxon>Vigna</taxon>
    </lineage>
</organism>
<reference evidence="1 2" key="1">
    <citation type="journal article" date="2023" name="Life. Sci Alliance">
        <title>Evolutionary insights into 3D genome organization and epigenetic landscape of Vigna mungo.</title>
        <authorList>
            <person name="Junaid A."/>
            <person name="Singh B."/>
            <person name="Bhatia S."/>
        </authorList>
    </citation>
    <scope>NUCLEOTIDE SEQUENCE [LARGE SCALE GENOMIC DNA]</scope>
    <source>
        <strain evidence="1">Urdbean</strain>
    </source>
</reference>
<evidence type="ECO:0000313" key="1">
    <source>
        <dbReference type="EMBL" id="WVY97681.1"/>
    </source>
</evidence>
<protein>
    <submittedName>
        <fullName evidence="1">Uncharacterized protein</fullName>
    </submittedName>
</protein>
<evidence type="ECO:0000313" key="2">
    <source>
        <dbReference type="Proteomes" id="UP001374535"/>
    </source>
</evidence>
<dbReference type="Proteomes" id="UP001374535">
    <property type="component" value="Chromosome 9"/>
</dbReference>
<keyword evidence="2" id="KW-1185">Reference proteome</keyword>